<dbReference type="Proteomes" id="UP000756387">
    <property type="component" value="Unassembled WGS sequence"/>
</dbReference>
<keyword evidence="2" id="KW-1185">Reference proteome</keyword>
<dbReference type="EMBL" id="JADCSA010000015">
    <property type="protein sequence ID" value="MBE7325725.1"/>
    <property type="molecule type" value="Genomic_DNA"/>
</dbReference>
<dbReference type="CDD" id="cd02440">
    <property type="entry name" value="AdoMet_MTases"/>
    <property type="match status" value="1"/>
</dbReference>
<dbReference type="PANTHER" id="PTHR18895:SF74">
    <property type="entry name" value="MTRF1L RELEASE FACTOR GLUTAMINE METHYLTRANSFERASE"/>
    <property type="match status" value="1"/>
</dbReference>
<protein>
    <submittedName>
        <fullName evidence="1">Class I SAM-dependent methyltransferase</fullName>
    </submittedName>
</protein>
<comment type="caution">
    <text evidence="1">The sequence shown here is derived from an EMBL/GenBank/DDBJ whole genome shotgun (WGS) entry which is preliminary data.</text>
</comment>
<dbReference type="SUPFAM" id="SSF53335">
    <property type="entry name" value="S-adenosyl-L-methionine-dependent methyltransferases"/>
    <property type="match status" value="1"/>
</dbReference>
<dbReference type="InterPro" id="IPR029063">
    <property type="entry name" value="SAM-dependent_MTases_sf"/>
</dbReference>
<reference evidence="1 2" key="1">
    <citation type="submission" date="2020-10" db="EMBL/GenBank/DDBJ databases">
        <title>Nocardioides sp. isolated from sludge.</title>
        <authorList>
            <person name="Zhang X."/>
        </authorList>
    </citation>
    <scope>NUCLEOTIDE SEQUENCE [LARGE SCALE GENOMIC DNA]</scope>
    <source>
        <strain evidence="1 2">Y6</strain>
    </source>
</reference>
<dbReference type="InterPro" id="IPR002052">
    <property type="entry name" value="DNA_methylase_N6_adenine_CS"/>
</dbReference>
<dbReference type="GO" id="GO:0008168">
    <property type="term" value="F:methyltransferase activity"/>
    <property type="evidence" value="ECO:0007669"/>
    <property type="project" value="UniProtKB-KW"/>
</dbReference>
<keyword evidence="1" id="KW-0808">Transferase</keyword>
<organism evidence="1 2">
    <name type="scientific">Nocardioides malaquae</name>
    <dbReference type="NCBI Taxonomy" id="2773426"/>
    <lineage>
        <taxon>Bacteria</taxon>
        <taxon>Bacillati</taxon>
        <taxon>Actinomycetota</taxon>
        <taxon>Actinomycetes</taxon>
        <taxon>Propionibacteriales</taxon>
        <taxon>Nocardioidaceae</taxon>
        <taxon>Nocardioides</taxon>
    </lineage>
</organism>
<dbReference type="PANTHER" id="PTHR18895">
    <property type="entry name" value="HEMK METHYLTRANSFERASE"/>
    <property type="match status" value="1"/>
</dbReference>
<dbReference type="PROSITE" id="PS00092">
    <property type="entry name" value="N6_MTASE"/>
    <property type="match status" value="1"/>
</dbReference>
<evidence type="ECO:0000313" key="2">
    <source>
        <dbReference type="Proteomes" id="UP000756387"/>
    </source>
</evidence>
<dbReference type="GO" id="GO:0032259">
    <property type="term" value="P:methylation"/>
    <property type="evidence" value="ECO:0007669"/>
    <property type="project" value="UniProtKB-KW"/>
</dbReference>
<dbReference type="InterPro" id="IPR050320">
    <property type="entry name" value="N5-glutamine_MTase"/>
</dbReference>
<dbReference type="Gene3D" id="3.40.50.150">
    <property type="entry name" value="Vaccinia Virus protein VP39"/>
    <property type="match status" value="1"/>
</dbReference>
<gene>
    <name evidence="1" type="ORF">IEQ44_13815</name>
</gene>
<sequence length="204" mass="21624">MDFGPLTIAHDARVLEPRPWTVLQSRWAADLSPELPGGPLLELCTGAGHIGLLAVHLSGRPGVLVDVDPAATWFAHANAERAGLADRVEVRLGRAEEAVRPDESFGLVIADPPWVPSASVGRFPDDPLLAIDGGHDGLAIAWTCLTVMGDCLAPGGAGLLQLGDHAQVDAVREWLARDDTPALRVTDVRAHEDRGVVALLRWAG</sequence>
<evidence type="ECO:0000313" key="1">
    <source>
        <dbReference type="EMBL" id="MBE7325725.1"/>
    </source>
</evidence>
<accession>A0ABR9RX69</accession>
<proteinExistence type="predicted"/>
<keyword evidence="1" id="KW-0489">Methyltransferase</keyword>
<name>A0ABR9RX69_9ACTN</name>